<keyword evidence="6" id="KW-1133">Transmembrane helix</keyword>
<evidence type="ECO:0000256" key="8">
    <source>
        <dbReference type="ARBA" id="ARBA00023004"/>
    </source>
</evidence>
<accession>A0AAD9XIN1</accession>
<name>A0AAD9XIN1_9ROSI</name>
<dbReference type="GO" id="GO:0020037">
    <property type="term" value="F:heme binding"/>
    <property type="evidence" value="ECO:0007669"/>
    <property type="project" value="InterPro"/>
</dbReference>
<protein>
    <recommendedName>
        <fullName evidence="15">Cytochrome P450</fullName>
    </recommendedName>
</protein>
<evidence type="ECO:0000256" key="7">
    <source>
        <dbReference type="ARBA" id="ARBA00023002"/>
    </source>
</evidence>
<keyword evidence="14" id="KW-1185">Reference proteome</keyword>
<evidence type="ECO:0000256" key="1">
    <source>
        <dbReference type="ARBA" id="ARBA00004167"/>
    </source>
</evidence>
<dbReference type="Pfam" id="PF00067">
    <property type="entry name" value="p450"/>
    <property type="match status" value="2"/>
</dbReference>
<sequence length="198" mass="22140">MRIKFEPERSVQTLLSVGTDTSAATIEWTMSLLLNHPDVLKKARAETNLILPSRLYSTVPLLLPHESSDDTTIGGYHVPRQTMLVVNAWAIHRDPKVWDDPTSFKPERFEGLMKGGHEAYNYKFVQFGLGRRACPGAGLADRVMGLVLAALIQCFEWERISEEEVDMSQGTGITMPKAKPLEAMCKSRHSLSTLLSQL</sequence>
<dbReference type="Gene3D" id="1.10.630.10">
    <property type="entry name" value="Cytochrome P450"/>
    <property type="match status" value="1"/>
</dbReference>
<dbReference type="GO" id="GO:0005506">
    <property type="term" value="F:iron ion binding"/>
    <property type="evidence" value="ECO:0007669"/>
    <property type="project" value="InterPro"/>
</dbReference>
<evidence type="ECO:0000256" key="3">
    <source>
        <dbReference type="ARBA" id="ARBA00022617"/>
    </source>
</evidence>
<dbReference type="PROSITE" id="PS00086">
    <property type="entry name" value="CYTOCHROME_P450"/>
    <property type="match status" value="1"/>
</dbReference>
<evidence type="ECO:0000256" key="9">
    <source>
        <dbReference type="ARBA" id="ARBA00023033"/>
    </source>
</evidence>
<keyword evidence="7 12" id="KW-0560">Oxidoreductase</keyword>
<comment type="similarity">
    <text evidence="2 12">Belongs to the cytochrome P450 family.</text>
</comment>
<dbReference type="EMBL" id="JANJYI010000002">
    <property type="protein sequence ID" value="KAK2660210.1"/>
    <property type="molecule type" value="Genomic_DNA"/>
</dbReference>
<dbReference type="PANTHER" id="PTHR47947">
    <property type="entry name" value="CYTOCHROME P450 82C3-RELATED"/>
    <property type="match status" value="1"/>
</dbReference>
<dbReference type="InterPro" id="IPR036396">
    <property type="entry name" value="Cyt_P450_sf"/>
</dbReference>
<dbReference type="InterPro" id="IPR002401">
    <property type="entry name" value="Cyt_P450_E_grp-I"/>
</dbReference>
<dbReference type="PRINTS" id="PR00385">
    <property type="entry name" value="P450"/>
</dbReference>
<dbReference type="PRINTS" id="PR00463">
    <property type="entry name" value="EP450I"/>
</dbReference>
<keyword evidence="9 12" id="KW-0503">Monooxygenase</keyword>
<keyword evidence="3 11" id="KW-0349">Heme</keyword>
<dbReference type="AlphaFoldDB" id="A0AAD9XIN1"/>
<dbReference type="Proteomes" id="UP001280121">
    <property type="component" value="Unassembled WGS sequence"/>
</dbReference>
<keyword evidence="5 11" id="KW-0479">Metal-binding</keyword>
<evidence type="ECO:0000256" key="5">
    <source>
        <dbReference type="ARBA" id="ARBA00022723"/>
    </source>
</evidence>
<comment type="cofactor">
    <cofactor evidence="11">
        <name>heme</name>
        <dbReference type="ChEBI" id="CHEBI:30413"/>
    </cofactor>
</comment>
<evidence type="ECO:0000313" key="13">
    <source>
        <dbReference type="EMBL" id="KAK2660210.1"/>
    </source>
</evidence>
<gene>
    <name evidence="13" type="ORF">Ddye_006743</name>
</gene>
<feature type="binding site" description="axial binding residue" evidence="11">
    <location>
        <position position="134"/>
    </location>
    <ligand>
        <name>heme</name>
        <dbReference type="ChEBI" id="CHEBI:30413"/>
    </ligand>
    <ligandPart>
        <name>Fe</name>
        <dbReference type="ChEBI" id="CHEBI:18248"/>
    </ligandPart>
</feature>
<evidence type="ECO:0000256" key="10">
    <source>
        <dbReference type="ARBA" id="ARBA00023136"/>
    </source>
</evidence>
<reference evidence="13" key="1">
    <citation type="journal article" date="2023" name="Plant J.">
        <title>Genome sequences and population genomics provide insights into the demographic history, inbreeding, and mutation load of two 'living fossil' tree species of Dipteronia.</title>
        <authorList>
            <person name="Feng Y."/>
            <person name="Comes H.P."/>
            <person name="Chen J."/>
            <person name="Zhu S."/>
            <person name="Lu R."/>
            <person name="Zhang X."/>
            <person name="Li P."/>
            <person name="Qiu J."/>
            <person name="Olsen K.M."/>
            <person name="Qiu Y."/>
        </authorList>
    </citation>
    <scope>NUCLEOTIDE SEQUENCE</scope>
    <source>
        <strain evidence="13">KIB01</strain>
    </source>
</reference>
<dbReference type="GO" id="GO:0004497">
    <property type="term" value="F:monooxygenase activity"/>
    <property type="evidence" value="ECO:0007669"/>
    <property type="project" value="UniProtKB-KW"/>
</dbReference>
<dbReference type="InterPro" id="IPR050651">
    <property type="entry name" value="Plant_Cytochrome_P450_Monoox"/>
</dbReference>
<evidence type="ECO:0000256" key="12">
    <source>
        <dbReference type="RuleBase" id="RU000461"/>
    </source>
</evidence>
<keyword evidence="8 11" id="KW-0408">Iron</keyword>
<dbReference type="GO" id="GO:0016020">
    <property type="term" value="C:membrane"/>
    <property type="evidence" value="ECO:0007669"/>
    <property type="project" value="UniProtKB-SubCell"/>
</dbReference>
<dbReference type="InterPro" id="IPR001128">
    <property type="entry name" value="Cyt_P450"/>
</dbReference>
<evidence type="ECO:0000256" key="11">
    <source>
        <dbReference type="PIRSR" id="PIRSR602401-1"/>
    </source>
</evidence>
<comment type="caution">
    <text evidence="13">The sequence shown here is derived from an EMBL/GenBank/DDBJ whole genome shotgun (WGS) entry which is preliminary data.</text>
</comment>
<keyword evidence="10" id="KW-0472">Membrane</keyword>
<dbReference type="GO" id="GO:0016705">
    <property type="term" value="F:oxidoreductase activity, acting on paired donors, with incorporation or reduction of molecular oxygen"/>
    <property type="evidence" value="ECO:0007669"/>
    <property type="project" value="InterPro"/>
</dbReference>
<evidence type="ECO:0000256" key="6">
    <source>
        <dbReference type="ARBA" id="ARBA00022989"/>
    </source>
</evidence>
<dbReference type="PANTHER" id="PTHR47947:SF62">
    <property type="entry name" value="CYTOCHROME P450, FAMILY 81, SUBFAMILY D, POLYPEPTIDE 5"/>
    <property type="match status" value="1"/>
</dbReference>
<evidence type="ECO:0000256" key="4">
    <source>
        <dbReference type="ARBA" id="ARBA00022692"/>
    </source>
</evidence>
<proteinExistence type="inferred from homology"/>
<evidence type="ECO:0000256" key="2">
    <source>
        <dbReference type="ARBA" id="ARBA00010617"/>
    </source>
</evidence>
<organism evidence="13 14">
    <name type="scientific">Dipteronia dyeriana</name>
    <dbReference type="NCBI Taxonomy" id="168575"/>
    <lineage>
        <taxon>Eukaryota</taxon>
        <taxon>Viridiplantae</taxon>
        <taxon>Streptophyta</taxon>
        <taxon>Embryophyta</taxon>
        <taxon>Tracheophyta</taxon>
        <taxon>Spermatophyta</taxon>
        <taxon>Magnoliopsida</taxon>
        <taxon>eudicotyledons</taxon>
        <taxon>Gunneridae</taxon>
        <taxon>Pentapetalae</taxon>
        <taxon>rosids</taxon>
        <taxon>malvids</taxon>
        <taxon>Sapindales</taxon>
        <taxon>Sapindaceae</taxon>
        <taxon>Hippocastanoideae</taxon>
        <taxon>Acereae</taxon>
        <taxon>Dipteronia</taxon>
    </lineage>
</organism>
<dbReference type="InterPro" id="IPR017972">
    <property type="entry name" value="Cyt_P450_CS"/>
</dbReference>
<dbReference type="SUPFAM" id="SSF48264">
    <property type="entry name" value="Cytochrome P450"/>
    <property type="match status" value="1"/>
</dbReference>
<keyword evidence="4" id="KW-0812">Transmembrane</keyword>
<comment type="subcellular location">
    <subcellularLocation>
        <location evidence="1">Membrane</location>
        <topology evidence="1">Single-pass membrane protein</topology>
    </subcellularLocation>
</comment>
<evidence type="ECO:0000313" key="14">
    <source>
        <dbReference type="Proteomes" id="UP001280121"/>
    </source>
</evidence>
<evidence type="ECO:0008006" key="15">
    <source>
        <dbReference type="Google" id="ProtNLM"/>
    </source>
</evidence>